<keyword evidence="3" id="KW-1185">Reference proteome</keyword>
<evidence type="ECO:0000313" key="2">
    <source>
        <dbReference type="EMBL" id="KRG77716.1"/>
    </source>
</evidence>
<comment type="caution">
    <text evidence="2">The sequence shown here is derived from an EMBL/GenBank/DDBJ whole genome shotgun (WGS) entry which is preliminary data.</text>
</comment>
<keyword evidence="1" id="KW-0812">Transmembrane</keyword>
<protein>
    <submittedName>
        <fullName evidence="2">Uncharacterized protein</fullName>
    </submittedName>
</protein>
<dbReference type="Proteomes" id="UP000051386">
    <property type="component" value="Unassembled WGS sequence"/>
</dbReference>
<proteinExistence type="predicted"/>
<dbReference type="EMBL" id="LDJK01000002">
    <property type="protein sequence ID" value="KRG77716.1"/>
    <property type="molecule type" value="Genomic_DNA"/>
</dbReference>
<gene>
    <name evidence="2" type="ORF">ABB28_00765</name>
</gene>
<name>A0A0R0DIJ1_9GAMM</name>
<feature type="transmembrane region" description="Helical" evidence="1">
    <location>
        <begin position="12"/>
        <end position="31"/>
    </location>
</feature>
<reference evidence="2 3" key="1">
    <citation type="submission" date="2015-05" db="EMBL/GenBank/DDBJ databases">
        <title>Genome sequencing and analysis of members of genus Stenotrophomonas.</title>
        <authorList>
            <person name="Patil P.P."/>
            <person name="Midha S."/>
            <person name="Patil P.B."/>
        </authorList>
    </citation>
    <scope>NUCLEOTIDE SEQUENCE [LARGE SCALE GENOMIC DNA]</scope>
    <source>
        <strain evidence="2 3">DSM 21508</strain>
    </source>
</reference>
<evidence type="ECO:0000313" key="3">
    <source>
        <dbReference type="Proteomes" id="UP000051386"/>
    </source>
</evidence>
<keyword evidence="1" id="KW-1133">Transmembrane helix</keyword>
<keyword evidence="1" id="KW-0472">Membrane</keyword>
<dbReference type="AlphaFoldDB" id="A0A0R0DIJ1"/>
<sequence>MHMRRSAYTFTETPHVIVGLGTALVATLLVITVAKGFVLWFGAAIAVFSALAALRSLGATIIVTGDSLTRRSPFGETRILWRDLDGVEIGPGCRTLLFRAGAKQVWMRRPADSVTAWFKAFHEQDVDEDALEQLLYMADVQRVSAEQGWLTPLRASRGHQ</sequence>
<accession>A0A0R0DIJ1</accession>
<evidence type="ECO:0000256" key="1">
    <source>
        <dbReference type="SAM" id="Phobius"/>
    </source>
</evidence>
<feature type="transmembrane region" description="Helical" evidence="1">
    <location>
        <begin position="37"/>
        <end position="63"/>
    </location>
</feature>
<organism evidence="2 3">
    <name type="scientific">Stenotrophomonas chelatiphaga</name>
    <dbReference type="NCBI Taxonomy" id="517011"/>
    <lineage>
        <taxon>Bacteria</taxon>
        <taxon>Pseudomonadati</taxon>
        <taxon>Pseudomonadota</taxon>
        <taxon>Gammaproteobacteria</taxon>
        <taxon>Lysobacterales</taxon>
        <taxon>Lysobacteraceae</taxon>
        <taxon>Stenotrophomonas</taxon>
    </lineage>
</organism>
<dbReference type="PATRIC" id="fig|517011.3.peg.901"/>